<dbReference type="Gene3D" id="3.40.50.300">
    <property type="entry name" value="P-loop containing nucleotide triphosphate hydrolases"/>
    <property type="match status" value="1"/>
</dbReference>
<name>A0A2R3QFS1_9BURK</name>
<proteinExistence type="predicted"/>
<sequence length="268" mass="27708">MTATAPAQPASALNLPGLWRGQDWLGAPQPAVSSGHAALDAELPGSGWPLGALCEVLLAPQARSEWALVLPALAARLQGTGGQAVLVAPPLEPFAPALQAASVPAQRLCSVSPGFGPADGAAAAWACEQALRCRDVRAVLAWLPLASTAVLRRLQLAAAQQRQLLWVFRPAQSHPAASPAPLRLQLESARRALLVHVLKRRGPPLEQPVALPVCSPALAQVLTAQAARRRQMQQQAGAQRRPSPDTQSAAPGAPLVPHALAGVAAAAD</sequence>
<dbReference type="InterPro" id="IPR047610">
    <property type="entry name" value="ImuA_translesion"/>
</dbReference>
<organism evidence="2 3">
    <name type="scientific">Melaminivora suipulveris</name>
    <dbReference type="NCBI Taxonomy" id="2109913"/>
    <lineage>
        <taxon>Bacteria</taxon>
        <taxon>Pseudomonadati</taxon>
        <taxon>Pseudomonadota</taxon>
        <taxon>Betaproteobacteria</taxon>
        <taxon>Burkholderiales</taxon>
        <taxon>Comamonadaceae</taxon>
        <taxon>Melaminivora</taxon>
    </lineage>
</organism>
<feature type="compositionally biased region" description="Low complexity" evidence="1">
    <location>
        <begin position="232"/>
        <end position="241"/>
    </location>
</feature>
<feature type="compositionally biased region" description="Low complexity" evidence="1">
    <location>
        <begin position="253"/>
        <end position="268"/>
    </location>
</feature>
<accession>A0A2R3QFS1</accession>
<keyword evidence="3" id="KW-1185">Reference proteome</keyword>
<dbReference type="OrthoDB" id="9811176at2"/>
<dbReference type="NCBIfam" id="NF033429">
    <property type="entry name" value="ImuA_translesion"/>
    <property type="match status" value="1"/>
</dbReference>
<evidence type="ECO:0000256" key="1">
    <source>
        <dbReference type="SAM" id="MobiDB-lite"/>
    </source>
</evidence>
<evidence type="ECO:0008006" key="4">
    <source>
        <dbReference type="Google" id="ProtNLM"/>
    </source>
</evidence>
<evidence type="ECO:0000313" key="3">
    <source>
        <dbReference type="Proteomes" id="UP000237925"/>
    </source>
</evidence>
<evidence type="ECO:0000313" key="2">
    <source>
        <dbReference type="EMBL" id="AVO50631.1"/>
    </source>
</evidence>
<dbReference type="RefSeq" id="WP_106685082.1">
    <property type="nucleotide sequence ID" value="NZ_CP027667.1"/>
</dbReference>
<protein>
    <recommendedName>
        <fullName evidence="4">Translesion DNA synthesis-associated protein ImuA</fullName>
    </recommendedName>
</protein>
<feature type="region of interest" description="Disordered" evidence="1">
    <location>
        <begin position="225"/>
        <end position="268"/>
    </location>
</feature>
<dbReference type="Proteomes" id="UP000237925">
    <property type="component" value="Chromosome"/>
</dbReference>
<dbReference type="SUPFAM" id="SSF52540">
    <property type="entry name" value="P-loop containing nucleoside triphosphate hydrolases"/>
    <property type="match status" value="1"/>
</dbReference>
<dbReference type="EMBL" id="CP027667">
    <property type="protein sequence ID" value="AVO50631.1"/>
    <property type="molecule type" value="Genomic_DNA"/>
</dbReference>
<dbReference type="KEGG" id="mela:C6568_16355"/>
<reference evidence="2 3" key="1">
    <citation type="submission" date="2018-03" db="EMBL/GenBank/DDBJ databases">
        <title>Genome sequencing of Melaminivora sp.</title>
        <authorList>
            <person name="Kim S.-J."/>
            <person name="Heo J."/>
            <person name="Ahn J.-H."/>
            <person name="Kwon S.-W."/>
        </authorList>
    </citation>
    <scope>NUCLEOTIDE SEQUENCE [LARGE SCALE GENOMIC DNA]</scope>
    <source>
        <strain evidence="2 3">SC2-9</strain>
    </source>
</reference>
<dbReference type="InterPro" id="IPR027417">
    <property type="entry name" value="P-loop_NTPase"/>
</dbReference>
<gene>
    <name evidence="2" type="ORF">C6568_16355</name>
</gene>
<dbReference type="AlphaFoldDB" id="A0A2R3QFS1"/>